<reference evidence="1 2" key="1">
    <citation type="journal article" date="2024" name="Ann. Entomol. Soc. Am.">
        <title>Genomic analyses of the southern and eastern yellowjacket wasps (Hymenoptera: Vespidae) reveal evolutionary signatures of social life.</title>
        <authorList>
            <person name="Catto M.A."/>
            <person name="Caine P.B."/>
            <person name="Orr S.E."/>
            <person name="Hunt B.G."/>
            <person name="Goodisman M.A.D."/>
        </authorList>
    </citation>
    <scope>NUCLEOTIDE SEQUENCE [LARGE SCALE GENOMIC DNA]</scope>
    <source>
        <strain evidence="1">233</strain>
        <tissue evidence="1">Head and thorax</tissue>
    </source>
</reference>
<protein>
    <submittedName>
        <fullName evidence="1">Uncharacterized protein</fullName>
    </submittedName>
</protein>
<dbReference type="Proteomes" id="UP001607302">
    <property type="component" value="Unassembled WGS sequence"/>
</dbReference>
<accession>A0ABD2A5J9</accession>
<gene>
    <name evidence="1" type="ORF">V1478_015310</name>
</gene>
<keyword evidence="2" id="KW-1185">Reference proteome</keyword>
<proteinExistence type="predicted"/>
<organism evidence="1 2">
    <name type="scientific">Vespula squamosa</name>
    <name type="common">Southern yellow jacket</name>
    <name type="synonym">Wasp</name>
    <dbReference type="NCBI Taxonomy" id="30214"/>
    <lineage>
        <taxon>Eukaryota</taxon>
        <taxon>Metazoa</taxon>
        <taxon>Ecdysozoa</taxon>
        <taxon>Arthropoda</taxon>
        <taxon>Hexapoda</taxon>
        <taxon>Insecta</taxon>
        <taxon>Pterygota</taxon>
        <taxon>Neoptera</taxon>
        <taxon>Endopterygota</taxon>
        <taxon>Hymenoptera</taxon>
        <taxon>Apocrita</taxon>
        <taxon>Aculeata</taxon>
        <taxon>Vespoidea</taxon>
        <taxon>Vespidae</taxon>
        <taxon>Vespinae</taxon>
        <taxon>Vespula</taxon>
    </lineage>
</organism>
<sequence>MDRRYDSDININPSPGLSLDGCKLYLALVTFNNFEQDRLNSEHMVRMSDNFNYYERPHISVVHHRSSPPCYQ</sequence>
<name>A0ABD2A5J9_VESSQ</name>
<dbReference type="EMBL" id="JAUDFV010000155">
    <property type="protein sequence ID" value="KAL2715612.1"/>
    <property type="molecule type" value="Genomic_DNA"/>
</dbReference>
<dbReference type="AlphaFoldDB" id="A0ABD2A5J9"/>
<comment type="caution">
    <text evidence="1">The sequence shown here is derived from an EMBL/GenBank/DDBJ whole genome shotgun (WGS) entry which is preliminary data.</text>
</comment>
<evidence type="ECO:0000313" key="2">
    <source>
        <dbReference type="Proteomes" id="UP001607302"/>
    </source>
</evidence>
<evidence type="ECO:0000313" key="1">
    <source>
        <dbReference type="EMBL" id="KAL2715612.1"/>
    </source>
</evidence>